<dbReference type="Proteomes" id="UP001597033">
    <property type="component" value="Unassembled WGS sequence"/>
</dbReference>
<dbReference type="RefSeq" id="WP_162376802.1">
    <property type="nucleotide sequence ID" value="NZ_JBHTKN010000001.1"/>
</dbReference>
<evidence type="ECO:0000256" key="1">
    <source>
        <dbReference type="SAM" id="Phobius"/>
    </source>
</evidence>
<dbReference type="Pfam" id="PF07963">
    <property type="entry name" value="N_methyl"/>
    <property type="match status" value="1"/>
</dbReference>
<evidence type="ECO:0000259" key="2">
    <source>
        <dbReference type="Pfam" id="PF22150"/>
    </source>
</evidence>
<dbReference type="NCBIfam" id="TIGR02532">
    <property type="entry name" value="IV_pilin_GFxxxE"/>
    <property type="match status" value="1"/>
</dbReference>
<feature type="transmembrane region" description="Helical" evidence="1">
    <location>
        <begin position="12"/>
        <end position="38"/>
    </location>
</feature>
<evidence type="ECO:0000313" key="4">
    <source>
        <dbReference type="Proteomes" id="UP001597033"/>
    </source>
</evidence>
<dbReference type="InterPro" id="IPR054402">
    <property type="entry name" value="Tt1218-like_dom"/>
</dbReference>
<keyword evidence="1" id="KW-1133">Transmembrane helix</keyword>
<dbReference type="InterPro" id="IPR013362">
    <property type="entry name" value="Pilus_4_PilV"/>
</dbReference>
<dbReference type="NCBIfam" id="TIGR02523">
    <property type="entry name" value="type_IV_pilV"/>
    <property type="match status" value="1"/>
</dbReference>
<feature type="domain" description="Type IV pilin Tt1218-like" evidence="2">
    <location>
        <begin position="38"/>
        <end position="86"/>
    </location>
</feature>
<keyword evidence="4" id="KW-1185">Reference proteome</keyword>
<organism evidence="3 4">
    <name type="scientific">Pseudoxanthomonas kaohsiungensis</name>
    <dbReference type="NCBI Taxonomy" id="283923"/>
    <lineage>
        <taxon>Bacteria</taxon>
        <taxon>Pseudomonadati</taxon>
        <taxon>Pseudomonadota</taxon>
        <taxon>Gammaproteobacteria</taxon>
        <taxon>Lysobacterales</taxon>
        <taxon>Lysobacteraceae</taxon>
        <taxon>Pseudoxanthomonas</taxon>
    </lineage>
</organism>
<keyword evidence="1" id="KW-0812">Transmembrane</keyword>
<reference evidence="4" key="1">
    <citation type="journal article" date="2019" name="Int. J. Syst. Evol. Microbiol.">
        <title>The Global Catalogue of Microorganisms (GCM) 10K type strain sequencing project: providing services to taxonomists for standard genome sequencing and annotation.</title>
        <authorList>
            <consortium name="The Broad Institute Genomics Platform"/>
            <consortium name="The Broad Institute Genome Sequencing Center for Infectious Disease"/>
            <person name="Wu L."/>
            <person name="Ma J."/>
        </authorList>
    </citation>
    <scope>NUCLEOTIDE SEQUENCE [LARGE SCALE GENOMIC DNA]</scope>
    <source>
        <strain evidence="4">CCUG 55854</strain>
    </source>
</reference>
<sequence length="162" mass="17031">MNRRCYRLGRGHAAGFSLIEVMVAVLVLGLGLLGFALLQTMSVRFTQSANQRTQATNLAYDMLDQMRANRIAAGQYAGAYNAATAGAGCLPNAQVSAGAYKSVWECRMGKALGAGATATVQFANGVATVSITWGDERWNDADGDGTVSAAEGNRTFATVTRL</sequence>
<keyword evidence="1" id="KW-0472">Membrane</keyword>
<accession>A0ABW3LS10</accession>
<evidence type="ECO:0000313" key="3">
    <source>
        <dbReference type="EMBL" id="MFD1041162.1"/>
    </source>
</evidence>
<proteinExistence type="predicted"/>
<protein>
    <submittedName>
        <fullName evidence="3">Type IV pilus modification protein PilV</fullName>
    </submittedName>
</protein>
<comment type="caution">
    <text evidence="3">The sequence shown here is derived from an EMBL/GenBank/DDBJ whole genome shotgun (WGS) entry which is preliminary data.</text>
</comment>
<dbReference type="PROSITE" id="PS00409">
    <property type="entry name" value="PROKAR_NTER_METHYL"/>
    <property type="match status" value="1"/>
</dbReference>
<name>A0ABW3LS10_9GAMM</name>
<gene>
    <name evidence="3" type="primary">pilV</name>
    <name evidence="3" type="ORF">ACFQ2N_02195</name>
</gene>
<dbReference type="Pfam" id="PF22150">
    <property type="entry name" value="Tt1218-like"/>
    <property type="match status" value="1"/>
</dbReference>
<dbReference type="InterPro" id="IPR012902">
    <property type="entry name" value="N_methyl_site"/>
</dbReference>
<dbReference type="EMBL" id="JBHTKN010000001">
    <property type="protein sequence ID" value="MFD1041162.1"/>
    <property type="molecule type" value="Genomic_DNA"/>
</dbReference>